<name>A0A7J7HPX1_CAMSI</name>
<accession>A0A7J7HPX1</accession>
<proteinExistence type="predicted"/>
<dbReference type="Proteomes" id="UP000593564">
    <property type="component" value="Unassembled WGS sequence"/>
</dbReference>
<comment type="caution">
    <text evidence="1">The sequence shown here is derived from an EMBL/GenBank/DDBJ whole genome shotgun (WGS) entry which is preliminary data.</text>
</comment>
<sequence>MNSLEKLSSGWRLYYEKDKVLDMNGTSSEMLELYKVIGLLNLAWSVDIVRENSKDVQVLKV</sequence>
<reference evidence="1 2" key="2">
    <citation type="submission" date="2020-07" db="EMBL/GenBank/DDBJ databases">
        <title>Genome assembly of wild tea tree DASZ reveals pedigree and selection history of tea varieties.</title>
        <authorList>
            <person name="Zhang W."/>
        </authorList>
    </citation>
    <scope>NUCLEOTIDE SEQUENCE [LARGE SCALE GENOMIC DNA]</scope>
    <source>
        <strain evidence="2">cv. G240</strain>
        <tissue evidence="1">Leaf</tissue>
    </source>
</reference>
<gene>
    <name evidence="1" type="ORF">HYC85_007779</name>
</gene>
<dbReference type="EMBL" id="JACBKZ010000003">
    <property type="protein sequence ID" value="KAF5954923.1"/>
    <property type="molecule type" value="Genomic_DNA"/>
</dbReference>
<organism evidence="1 2">
    <name type="scientific">Camellia sinensis</name>
    <name type="common">Tea plant</name>
    <name type="synonym">Thea sinensis</name>
    <dbReference type="NCBI Taxonomy" id="4442"/>
    <lineage>
        <taxon>Eukaryota</taxon>
        <taxon>Viridiplantae</taxon>
        <taxon>Streptophyta</taxon>
        <taxon>Embryophyta</taxon>
        <taxon>Tracheophyta</taxon>
        <taxon>Spermatophyta</taxon>
        <taxon>Magnoliopsida</taxon>
        <taxon>eudicotyledons</taxon>
        <taxon>Gunneridae</taxon>
        <taxon>Pentapetalae</taxon>
        <taxon>asterids</taxon>
        <taxon>Ericales</taxon>
        <taxon>Theaceae</taxon>
        <taxon>Camellia</taxon>
    </lineage>
</organism>
<evidence type="ECO:0000313" key="2">
    <source>
        <dbReference type="Proteomes" id="UP000593564"/>
    </source>
</evidence>
<keyword evidence="2" id="KW-1185">Reference proteome</keyword>
<evidence type="ECO:0000313" key="1">
    <source>
        <dbReference type="EMBL" id="KAF5954923.1"/>
    </source>
</evidence>
<dbReference type="AlphaFoldDB" id="A0A7J7HPX1"/>
<protein>
    <submittedName>
        <fullName evidence="1">Uncharacterized protein</fullName>
    </submittedName>
</protein>
<reference evidence="2" key="1">
    <citation type="journal article" date="2020" name="Nat. Commun.">
        <title>Genome assembly of wild tea tree DASZ reveals pedigree and selection history of tea varieties.</title>
        <authorList>
            <person name="Zhang W."/>
            <person name="Zhang Y."/>
            <person name="Qiu H."/>
            <person name="Guo Y."/>
            <person name="Wan H."/>
            <person name="Zhang X."/>
            <person name="Scossa F."/>
            <person name="Alseekh S."/>
            <person name="Zhang Q."/>
            <person name="Wang P."/>
            <person name="Xu L."/>
            <person name="Schmidt M.H."/>
            <person name="Jia X."/>
            <person name="Li D."/>
            <person name="Zhu A."/>
            <person name="Guo F."/>
            <person name="Chen W."/>
            <person name="Ni D."/>
            <person name="Usadel B."/>
            <person name="Fernie A.R."/>
            <person name="Wen W."/>
        </authorList>
    </citation>
    <scope>NUCLEOTIDE SEQUENCE [LARGE SCALE GENOMIC DNA]</scope>
    <source>
        <strain evidence="2">cv. G240</strain>
    </source>
</reference>